<dbReference type="InterPro" id="IPR039315">
    <property type="entry name" value="CheW"/>
</dbReference>
<reference evidence="2" key="2">
    <citation type="journal article" date="2020" name="Microorganisms">
        <title>Osmotic Adaptation and Compatible Solute Biosynthesis of Phototrophic Bacteria as Revealed from Genome Analyses.</title>
        <authorList>
            <person name="Imhoff J.F."/>
            <person name="Rahn T."/>
            <person name="Kunzel S."/>
            <person name="Keller A."/>
            <person name="Neulinger S.C."/>
        </authorList>
    </citation>
    <scope>NUCLEOTIDE SEQUENCE</scope>
    <source>
        <strain evidence="2">DSM 4395</strain>
    </source>
</reference>
<reference evidence="2" key="1">
    <citation type="submission" date="2017-05" db="EMBL/GenBank/DDBJ databases">
        <authorList>
            <person name="Imhoff J.F."/>
            <person name="Rahn T."/>
            <person name="Kuenzel S."/>
            <person name="Neulinger S.C."/>
        </authorList>
    </citation>
    <scope>NUCLEOTIDE SEQUENCE</scope>
    <source>
        <strain evidence="2">DSM 4395</strain>
    </source>
</reference>
<organism evidence="2 3">
    <name type="scientific">Halochromatium salexigens</name>
    <name type="common">Chromatium salexigens</name>
    <dbReference type="NCBI Taxonomy" id="49447"/>
    <lineage>
        <taxon>Bacteria</taxon>
        <taxon>Pseudomonadati</taxon>
        <taxon>Pseudomonadota</taxon>
        <taxon>Gammaproteobacteria</taxon>
        <taxon>Chromatiales</taxon>
        <taxon>Chromatiaceae</taxon>
        <taxon>Halochromatium</taxon>
    </lineage>
</organism>
<evidence type="ECO:0000313" key="3">
    <source>
        <dbReference type="Proteomes" id="UP001296967"/>
    </source>
</evidence>
<dbReference type="GO" id="GO:0005829">
    <property type="term" value="C:cytosol"/>
    <property type="evidence" value="ECO:0007669"/>
    <property type="project" value="TreeGrafter"/>
</dbReference>
<keyword evidence="3" id="KW-1185">Reference proteome</keyword>
<dbReference type="GO" id="GO:0006935">
    <property type="term" value="P:chemotaxis"/>
    <property type="evidence" value="ECO:0007669"/>
    <property type="project" value="InterPro"/>
</dbReference>
<dbReference type="RefSeq" id="WP_201246864.1">
    <property type="nucleotide sequence ID" value="NZ_NHSF01000074.1"/>
</dbReference>
<dbReference type="AlphaFoldDB" id="A0AAJ0XGE6"/>
<evidence type="ECO:0000313" key="2">
    <source>
        <dbReference type="EMBL" id="MBK5932024.1"/>
    </source>
</evidence>
<dbReference type="Pfam" id="PF01584">
    <property type="entry name" value="CheW"/>
    <property type="match status" value="1"/>
</dbReference>
<proteinExistence type="predicted"/>
<dbReference type="InterPro" id="IPR002545">
    <property type="entry name" value="CheW-lke_dom"/>
</dbReference>
<dbReference type="Gene3D" id="2.30.30.40">
    <property type="entry name" value="SH3 Domains"/>
    <property type="match status" value="1"/>
</dbReference>
<accession>A0AAJ0XGE6</accession>
<dbReference type="GO" id="GO:0007165">
    <property type="term" value="P:signal transduction"/>
    <property type="evidence" value="ECO:0007669"/>
    <property type="project" value="InterPro"/>
</dbReference>
<dbReference type="PANTHER" id="PTHR22617:SF23">
    <property type="entry name" value="CHEMOTAXIS PROTEIN CHEW"/>
    <property type="match status" value="1"/>
</dbReference>
<dbReference type="SUPFAM" id="SSF50341">
    <property type="entry name" value="CheW-like"/>
    <property type="match status" value="1"/>
</dbReference>
<sequence length="207" mass="21900">MSLAEQTALAITAQPVLTNTEECVVFALSSQTYAVAAGQLRTCLSLPRLTALDDTAEYLVGAFDLRGELVPVVSPAVLIGAPLKPAATGDLLILVDAGDYPVALHADAVLGLERVRSQDWDRADRAQTLSTLRIVLSGGGARLIDPTLIGLVLEASGPESAEARLKAFEQQLDAADLSLLEARAERYRALGPARRAMGQPLGRCRDV</sequence>
<feature type="domain" description="CheW-like" evidence="1">
    <location>
        <begin position="20"/>
        <end position="164"/>
    </location>
</feature>
<comment type="caution">
    <text evidence="2">The sequence shown here is derived from an EMBL/GenBank/DDBJ whole genome shotgun (WGS) entry which is preliminary data.</text>
</comment>
<dbReference type="Proteomes" id="UP001296967">
    <property type="component" value="Unassembled WGS sequence"/>
</dbReference>
<dbReference type="Gene3D" id="2.40.50.180">
    <property type="entry name" value="CheA-289, Domain 4"/>
    <property type="match status" value="1"/>
</dbReference>
<dbReference type="SMART" id="SM00260">
    <property type="entry name" value="CheW"/>
    <property type="match status" value="1"/>
</dbReference>
<protein>
    <recommendedName>
        <fullName evidence="1">CheW-like domain-containing protein</fullName>
    </recommendedName>
</protein>
<dbReference type="PANTHER" id="PTHR22617">
    <property type="entry name" value="CHEMOTAXIS SENSOR HISTIDINE KINASE-RELATED"/>
    <property type="match status" value="1"/>
</dbReference>
<dbReference type="InterPro" id="IPR036061">
    <property type="entry name" value="CheW-like_dom_sf"/>
</dbReference>
<gene>
    <name evidence="2" type="ORF">CCR82_16170</name>
</gene>
<dbReference type="PROSITE" id="PS50851">
    <property type="entry name" value="CHEW"/>
    <property type="match status" value="1"/>
</dbReference>
<dbReference type="EMBL" id="NHSF01000074">
    <property type="protein sequence ID" value="MBK5932024.1"/>
    <property type="molecule type" value="Genomic_DNA"/>
</dbReference>
<evidence type="ECO:0000259" key="1">
    <source>
        <dbReference type="PROSITE" id="PS50851"/>
    </source>
</evidence>
<name>A0AAJ0XGE6_HALSE</name>